<dbReference type="RefSeq" id="WP_189061433.1">
    <property type="nucleotide sequence ID" value="NZ_BMMK01000041.1"/>
</dbReference>
<proteinExistence type="predicted"/>
<gene>
    <name evidence="1" type="ORF">GCM10012275_56060</name>
</gene>
<protein>
    <submittedName>
        <fullName evidence="1">Uncharacterized protein</fullName>
    </submittedName>
</protein>
<dbReference type="Proteomes" id="UP000637578">
    <property type="component" value="Unassembled WGS sequence"/>
</dbReference>
<evidence type="ECO:0000313" key="2">
    <source>
        <dbReference type="Proteomes" id="UP000637578"/>
    </source>
</evidence>
<reference evidence="1" key="2">
    <citation type="submission" date="2020-09" db="EMBL/GenBank/DDBJ databases">
        <authorList>
            <person name="Sun Q."/>
            <person name="Zhou Y."/>
        </authorList>
    </citation>
    <scope>NUCLEOTIDE SEQUENCE</scope>
    <source>
        <strain evidence="1">CGMCC 4.5737</strain>
    </source>
</reference>
<evidence type="ECO:0000313" key="1">
    <source>
        <dbReference type="EMBL" id="GGM78194.1"/>
    </source>
</evidence>
<organism evidence="1 2">
    <name type="scientific">Longimycelium tulufanense</name>
    <dbReference type="NCBI Taxonomy" id="907463"/>
    <lineage>
        <taxon>Bacteria</taxon>
        <taxon>Bacillati</taxon>
        <taxon>Actinomycetota</taxon>
        <taxon>Actinomycetes</taxon>
        <taxon>Pseudonocardiales</taxon>
        <taxon>Pseudonocardiaceae</taxon>
        <taxon>Longimycelium</taxon>
    </lineage>
</organism>
<reference evidence="1" key="1">
    <citation type="journal article" date="2014" name="Int. J. Syst. Evol. Microbiol.">
        <title>Complete genome sequence of Corynebacterium casei LMG S-19264T (=DSM 44701T), isolated from a smear-ripened cheese.</title>
        <authorList>
            <consortium name="US DOE Joint Genome Institute (JGI-PGF)"/>
            <person name="Walter F."/>
            <person name="Albersmeier A."/>
            <person name="Kalinowski J."/>
            <person name="Ruckert C."/>
        </authorList>
    </citation>
    <scope>NUCLEOTIDE SEQUENCE</scope>
    <source>
        <strain evidence="1">CGMCC 4.5737</strain>
    </source>
</reference>
<dbReference type="InterPro" id="IPR043519">
    <property type="entry name" value="NT_sf"/>
</dbReference>
<dbReference type="EMBL" id="BMMK01000041">
    <property type="protein sequence ID" value="GGM78194.1"/>
    <property type="molecule type" value="Genomic_DNA"/>
</dbReference>
<keyword evidence="2" id="KW-1185">Reference proteome</keyword>
<dbReference type="AlphaFoldDB" id="A0A8J3FYR9"/>
<sequence length="273" mass="30378">MNHTMIEARAWISDLARLIHDQVDGTVILLGSLANREYVPGYSDIDLEWVFPDRPSPDVLNLLRTSVAKVVDNQPYVLNLRPIRSYEFPRSYPPIGSYDFVRRFALKEGEVLAGGPEVLDQITLATHVRRAERLISVDRLDYYLRRLRRLAINPTAITTVTTESVRLLLQQATAYTLHACRYANATLCGTVACPLAETARLAVTLPLPASFAEHVEAAVRVRSAWTLTVNSTDLDGARGYLLNAISAVETVRGAVPAHLDAPPIELDYRTTRS</sequence>
<accession>A0A8J3FYR9</accession>
<name>A0A8J3FYR9_9PSEU</name>
<dbReference type="SUPFAM" id="SSF81301">
    <property type="entry name" value="Nucleotidyltransferase"/>
    <property type="match status" value="1"/>
</dbReference>
<comment type="caution">
    <text evidence="1">The sequence shown here is derived from an EMBL/GenBank/DDBJ whole genome shotgun (WGS) entry which is preliminary data.</text>
</comment>